<organism evidence="14 15">
    <name type="scientific">Asaia bogorensis NBRC 16594</name>
    <dbReference type="NCBI Taxonomy" id="1231624"/>
    <lineage>
        <taxon>Bacteria</taxon>
        <taxon>Pseudomonadati</taxon>
        <taxon>Pseudomonadota</taxon>
        <taxon>Alphaproteobacteria</taxon>
        <taxon>Acetobacterales</taxon>
        <taxon>Acetobacteraceae</taxon>
        <taxon>Asaia</taxon>
    </lineage>
</organism>
<dbReference type="InterPro" id="IPR032523">
    <property type="entry name" value="CcmF_C"/>
</dbReference>
<sequence>MISVLGAEQGHYALALACVIALAQFILPLWGAARARVALLDLAPALAVAQLLALGFSFASLIACAVSDDFSVQNVAANSALSKPLLYKITGVWGNHEGSVLLWALILALCGGAVALFGRNLPLVLKARVLAILGGVSTGFQLFCLLTSDPFDRIWPAPDDGQGMNPLLQDPGLAFHPPILYTGYVGFAVPFAFAVAALIEGRVDAAWGRWVRPWAVAAWAFLTCGIAMGSWWSYYVLGWGGYWFWDPVENASLIPWLTGTALVHSAVVVEKRDALRIWTVLLAIASFSFSLSGTFLVRSGILNSVHAFANDPARGIFILGLLALVIGGSLVLFAWRAPSLTSGGVFAPFSREGGLVLNNILLCALCAVVVTGTMYPPFMQILTGRTLSVGKPFFDATTIPLSLPLLLAMGIGPLLPWKRARLSPVLGRLYPAACFAVVGLATALILLDGLLPALCAAAGLWVIAASLSDLAIRLGVTTTRWSAIPRTMRQRVAGLPRAVWGGALAHIGVGVTVLGLTGMSQASHSVVELGVGETIQQGALVWRLDGARQEDGPNYRALVADLTVMRGGHVVAHLHPSRRDFTSQHQVTTDVAIRTNLLRDLYAALGESHGTGAQTRYVLRLHNNPLAPWIWLGGVIMALGGALSLSDRRHRLGAPGRGRTASTLPGAKEIHP</sequence>
<dbReference type="GO" id="GO:0017004">
    <property type="term" value="P:cytochrome complex assembly"/>
    <property type="evidence" value="ECO:0007669"/>
    <property type="project" value="UniProtKB-KW"/>
</dbReference>
<protein>
    <submittedName>
        <fullName evidence="14">Cytochrome c-type biogenesis protein CycK</fullName>
    </submittedName>
</protein>
<feature type="domain" description="Cytochrome c-type biogenesis protein CcmF C-terminal" evidence="13">
    <location>
        <begin position="319"/>
        <end position="648"/>
    </location>
</feature>
<feature type="transmembrane region" description="Helical" evidence="11">
    <location>
        <begin position="398"/>
        <end position="417"/>
    </location>
</feature>
<feature type="transmembrane region" description="Helical" evidence="11">
    <location>
        <begin position="453"/>
        <end position="476"/>
    </location>
</feature>
<comment type="similarity">
    <text evidence="2">Belongs to the CcmF/CycK/Ccl1/NrfE/CcsA family.</text>
</comment>
<evidence type="ECO:0000256" key="9">
    <source>
        <dbReference type="ARBA" id="ARBA00037230"/>
    </source>
</evidence>
<evidence type="ECO:0000256" key="1">
    <source>
        <dbReference type="ARBA" id="ARBA00004429"/>
    </source>
</evidence>
<dbReference type="Pfam" id="PF01578">
    <property type="entry name" value="Cytochrom_C_asm"/>
    <property type="match status" value="1"/>
</dbReference>
<feature type="transmembrane region" description="Helical" evidence="11">
    <location>
        <begin position="253"/>
        <end position="270"/>
    </location>
</feature>
<dbReference type="GO" id="GO:0005886">
    <property type="term" value="C:plasma membrane"/>
    <property type="evidence" value="ECO:0007669"/>
    <property type="project" value="UniProtKB-SubCell"/>
</dbReference>
<keyword evidence="15" id="KW-1185">Reference proteome</keyword>
<dbReference type="AlphaFoldDB" id="A0AAN4R0G3"/>
<dbReference type="PANTHER" id="PTHR43653">
    <property type="entry name" value="CYTOCHROME C ASSEMBLY PROTEIN-RELATED"/>
    <property type="match status" value="1"/>
</dbReference>
<evidence type="ECO:0000256" key="6">
    <source>
        <dbReference type="ARBA" id="ARBA00022748"/>
    </source>
</evidence>
<dbReference type="InterPro" id="IPR003567">
    <property type="entry name" value="Cyt_c_biogenesis"/>
</dbReference>
<feature type="domain" description="Cytochrome c assembly protein" evidence="12">
    <location>
        <begin position="93"/>
        <end position="299"/>
    </location>
</feature>
<accession>A0AAN4R0G3</accession>
<evidence type="ECO:0000256" key="8">
    <source>
        <dbReference type="ARBA" id="ARBA00023136"/>
    </source>
</evidence>
<feature type="transmembrane region" description="Helical" evidence="11">
    <location>
        <begin position="316"/>
        <end position="335"/>
    </location>
</feature>
<keyword evidence="4" id="KW-0997">Cell inner membrane</keyword>
<dbReference type="NCBIfam" id="NF007691">
    <property type="entry name" value="PRK10369.1"/>
    <property type="match status" value="1"/>
</dbReference>
<dbReference type="GeneID" id="78227018"/>
<feature type="transmembrane region" description="Helical" evidence="11">
    <location>
        <begin position="211"/>
        <end position="233"/>
    </location>
</feature>
<dbReference type="GO" id="GO:0020037">
    <property type="term" value="F:heme binding"/>
    <property type="evidence" value="ECO:0007669"/>
    <property type="project" value="InterPro"/>
</dbReference>
<dbReference type="InterPro" id="IPR003568">
    <property type="entry name" value="Cyt_c_biogenesis_CcmF"/>
</dbReference>
<dbReference type="PANTHER" id="PTHR43653:SF1">
    <property type="entry name" value="CYTOCHROME C-TYPE BIOGENESIS PROTEIN CCMF"/>
    <property type="match status" value="1"/>
</dbReference>
<dbReference type="PRINTS" id="PR01411">
    <property type="entry name" value="CCMFBIOGNSIS"/>
</dbReference>
<dbReference type="Pfam" id="PF16327">
    <property type="entry name" value="CcmF_C"/>
    <property type="match status" value="1"/>
</dbReference>
<feature type="region of interest" description="Disordered" evidence="10">
    <location>
        <begin position="653"/>
        <end position="672"/>
    </location>
</feature>
<comment type="function">
    <text evidence="9">Required for the biogenesis of c-type cytochromes. Possible subunit of a heme lyase.</text>
</comment>
<feature type="transmembrane region" description="Helical" evidence="11">
    <location>
        <begin position="42"/>
        <end position="63"/>
    </location>
</feature>
<dbReference type="KEGG" id="abg:Asbog_01994"/>
<keyword evidence="6" id="KW-0201">Cytochrome c-type biogenesis</keyword>
<keyword evidence="8 11" id="KW-0472">Membrane</keyword>
<feature type="transmembrane region" description="Helical" evidence="11">
    <location>
        <begin position="100"/>
        <end position="117"/>
    </location>
</feature>
<gene>
    <name evidence="14" type="primary">cycK</name>
    <name evidence="14" type="ORF">ABO01nite_03340</name>
</gene>
<dbReference type="Proteomes" id="UP000321287">
    <property type="component" value="Unassembled WGS sequence"/>
</dbReference>
<evidence type="ECO:0000256" key="10">
    <source>
        <dbReference type="SAM" id="MobiDB-lite"/>
    </source>
</evidence>
<feature type="transmembrane region" description="Helical" evidence="11">
    <location>
        <begin position="429"/>
        <end position="447"/>
    </location>
</feature>
<evidence type="ECO:0000256" key="4">
    <source>
        <dbReference type="ARBA" id="ARBA00022519"/>
    </source>
</evidence>
<feature type="transmembrane region" description="Helical" evidence="11">
    <location>
        <begin position="129"/>
        <end position="148"/>
    </location>
</feature>
<feature type="transmembrane region" description="Helical" evidence="11">
    <location>
        <begin position="12"/>
        <end position="30"/>
    </location>
</feature>
<feature type="transmembrane region" description="Helical" evidence="11">
    <location>
        <begin position="179"/>
        <end position="199"/>
    </location>
</feature>
<dbReference type="RefSeq" id="WP_062165013.1">
    <property type="nucleotide sequence ID" value="NZ_AP014690.1"/>
</dbReference>
<feature type="transmembrane region" description="Helical" evidence="11">
    <location>
        <begin position="497"/>
        <end position="519"/>
    </location>
</feature>
<dbReference type="PRINTS" id="PR01410">
    <property type="entry name" value="CCBIOGENESIS"/>
</dbReference>
<reference evidence="14 15" key="1">
    <citation type="submission" date="2019-07" db="EMBL/GenBank/DDBJ databases">
        <title>Whole genome shotgun sequence of Asaia bogorensis NBRC 16594.</title>
        <authorList>
            <person name="Hosoyama A."/>
            <person name="Uohara A."/>
            <person name="Ohji S."/>
            <person name="Ichikawa N."/>
        </authorList>
    </citation>
    <scope>NUCLEOTIDE SEQUENCE [LARGE SCALE GENOMIC DNA]</scope>
    <source>
        <strain evidence="14 15">NBRC 16594</strain>
    </source>
</reference>
<name>A0AAN4R0G3_9PROT</name>
<evidence type="ECO:0000256" key="2">
    <source>
        <dbReference type="ARBA" id="ARBA00009186"/>
    </source>
</evidence>
<evidence type="ECO:0000259" key="12">
    <source>
        <dbReference type="Pfam" id="PF01578"/>
    </source>
</evidence>
<feature type="transmembrane region" description="Helical" evidence="11">
    <location>
        <begin position="356"/>
        <end position="378"/>
    </location>
</feature>
<dbReference type="GO" id="GO:0015232">
    <property type="term" value="F:heme transmembrane transporter activity"/>
    <property type="evidence" value="ECO:0007669"/>
    <property type="project" value="InterPro"/>
</dbReference>
<comment type="caution">
    <text evidence="14">The sequence shown here is derived from an EMBL/GenBank/DDBJ whole genome shotgun (WGS) entry which is preliminary data.</text>
</comment>
<evidence type="ECO:0000256" key="3">
    <source>
        <dbReference type="ARBA" id="ARBA00022475"/>
    </source>
</evidence>
<keyword evidence="5 11" id="KW-0812">Transmembrane</keyword>
<evidence type="ECO:0000259" key="13">
    <source>
        <dbReference type="Pfam" id="PF16327"/>
    </source>
</evidence>
<keyword evidence="3" id="KW-1003">Cell membrane</keyword>
<proteinExistence type="inferred from homology"/>
<feature type="transmembrane region" description="Helical" evidence="11">
    <location>
        <begin position="626"/>
        <end position="645"/>
    </location>
</feature>
<evidence type="ECO:0000313" key="15">
    <source>
        <dbReference type="Proteomes" id="UP000321287"/>
    </source>
</evidence>
<feature type="transmembrane region" description="Helical" evidence="11">
    <location>
        <begin position="277"/>
        <end position="296"/>
    </location>
</feature>
<dbReference type="NCBIfam" id="TIGR00353">
    <property type="entry name" value="nrfE"/>
    <property type="match status" value="1"/>
</dbReference>
<evidence type="ECO:0000256" key="11">
    <source>
        <dbReference type="SAM" id="Phobius"/>
    </source>
</evidence>
<dbReference type="EMBL" id="BJVS01000001">
    <property type="protein sequence ID" value="GEL52327.1"/>
    <property type="molecule type" value="Genomic_DNA"/>
</dbReference>
<evidence type="ECO:0000256" key="7">
    <source>
        <dbReference type="ARBA" id="ARBA00022989"/>
    </source>
</evidence>
<dbReference type="InterPro" id="IPR002541">
    <property type="entry name" value="Cyt_c_assembly"/>
</dbReference>
<keyword evidence="7 11" id="KW-1133">Transmembrane helix</keyword>
<evidence type="ECO:0000313" key="14">
    <source>
        <dbReference type="EMBL" id="GEL52327.1"/>
    </source>
</evidence>
<comment type="subcellular location">
    <subcellularLocation>
        <location evidence="1">Cell inner membrane</location>
        <topology evidence="1">Multi-pass membrane protein</topology>
    </subcellularLocation>
</comment>
<evidence type="ECO:0000256" key="5">
    <source>
        <dbReference type="ARBA" id="ARBA00022692"/>
    </source>
</evidence>